<dbReference type="Proteomes" id="UP000248014">
    <property type="component" value="Unassembled WGS sequence"/>
</dbReference>
<dbReference type="CDD" id="cd00093">
    <property type="entry name" value="HTH_XRE"/>
    <property type="match status" value="1"/>
</dbReference>
<reference evidence="2 3" key="1">
    <citation type="submission" date="2018-05" db="EMBL/GenBank/DDBJ databases">
        <title>Genomic Encyclopedia of Type Strains, Phase IV (KMG-IV): sequencing the most valuable type-strain genomes for metagenomic binning, comparative biology and taxonomic classification.</title>
        <authorList>
            <person name="Goeker M."/>
        </authorList>
    </citation>
    <scope>NUCLEOTIDE SEQUENCE [LARGE SCALE GENOMIC DNA]</scope>
    <source>
        <strain evidence="2 3">DSM 3183</strain>
    </source>
</reference>
<gene>
    <name evidence="2" type="ORF">C7451_110157</name>
</gene>
<feature type="domain" description="HTH cro/C1-type" evidence="1">
    <location>
        <begin position="12"/>
        <end position="62"/>
    </location>
</feature>
<sequence>MTTIGQRFFDVRRAKKATQIEFASKLGLSQSALVAYERGDRDPPAAAIAKICQEYRVDPTWLLSGTGIMFRDNLLQMFEQAIRLAKDFNLRYEVNPSSENEINLAKLFFQYLIENGTISDDMADVLTRRMAANE</sequence>
<dbReference type="InterPro" id="IPR010982">
    <property type="entry name" value="Lambda_DNA-bd_dom_sf"/>
</dbReference>
<comment type="caution">
    <text evidence="2">The sequence shown here is derived from an EMBL/GenBank/DDBJ whole genome shotgun (WGS) entry which is preliminary data.</text>
</comment>
<dbReference type="SMART" id="SM00530">
    <property type="entry name" value="HTH_XRE"/>
    <property type="match status" value="1"/>
</dbReference>
<dbReference type="GO" id="GO:0003677">
    <property type="term" value="F:DNA binding"/>
    <property type="evidence" value="ECO:0007669"/>
    <property type="project" value="InterPro"/>
</dbReference>
<dbReference type="SUPFAM" id="SSF47413">
    <property type="entry name" value="lambda repressor-like DNA-binding domains"/>
    <property type="match status" value="1"/>
</dbReference>
<organism evidence="2 3">
    <name type="scientific">Blastomonas natatoria</name>
    <dbReference type="NCBI Taxonomy" id="34015"/>
    <lineage>
        <taxon>Bacteria</taxon>
        <taxon>Pseudomonadati</taxon>
        <taxon>Pseudomonadota</taxon>
        <taxon>Alphaproteobacteria</taxon>
        <taxon>Sphingomonadales</taxon>
        <taxon>Sphingomonadaceae</taxon>
        <taxon>Blastomonas</taxon>
    </lineage>
</organism>
<proteinExistence type="predicted"/>
<dbReference type="Gene3D" id="1.10.260.40">
    <property type="entry name" value="lambda repressor-like DNA-binding domains"/>
    <property type="match status" value="1"/>
</dbReference>
<accession>A0A2V3V9N1</accession>
<dbReference type="OrthoDB" id="7861047at2"/>
<evidence type="ECO:0000313" key="2">
    <source>
        <dbReference type="EMBL" id="PXW73429.1"/>
    </source>
</evidence>
<dbReference type="AlphaFoldDB" id="A0A2V3V9N1"/>
<dbReference type="PROSITE" id="PS50943">
    <property type="entry name" value="HTH_CROC1"/>
    <property type="match status" value="1"/>
</dbReference>
<dbReference type="Pfam" id="PF12844">
    <property type="entry name" value="HTH_19"/>
    <property type="match status" value="1"/>
</dbReference>
<evidence type="ECO:0000313" key="3">
    <source>
        <dbReference type="Proteomes" id="UP000248014"/>
    </source>
</evidence>
<dbReference type="RefSeq" id="WP_066526817.1">
    <property type="nucleotide sequence ID" value="NZ_QJJM01000010.1"/>
</dbReference>
<keyword evidence="3" id="KW-1185">Reference proteome</keyword>
<dbReference type="InterPro" id="IPR001387">
    <property type="entry name" value="Cro/C1-type_HTH"/>
</dbReference>
<dbReference type="EMBL" id="QJJM01000010">
    <property type="protein sequence ID" value="PXW73429.1"/>
    <property type="molecule type" value="Genomic_DNA"/>
</dbReference>
<protein>
    <submittedName>
        <fullName evidence="2">Helix-turn-helix protein</fullName>
    </submittedName>
</protein>
<evidence type="ECO:0000259" key="1">
    <source>
        <dbReference type="PROSITE" id="PS50943"/>
    </source>
</evidence>
<name>A0A2V3V9N1_9SPHN</name>